<evidence type="ECO:0000256" key="1">
    <source>
        <dbReference type="ARBA" id="ARBA00009981"/>
    </source>
</evidence>
<sequence length="222" mass="24212">MSTPKSPRVDVRVVLPEGEHVVLAIPGDEPVVLEDDIVAALLAIGLDLRPVSRSRKQERPRLEVDDRVQFLVGGTDLGAKRGLRAVRDGLAIAVQVGLEEARAQAERRHAEAAPSGPTPVGVDAPELVMDVAGVEQSFDEVFARVERDEVRVVLTRDGRRVAVMVSWGRWRRLNERLARERLAYWTAWSDDGTFDALRFAEQVAPSTPDPDGGMAGSVGSGH</sequence>
<proteinExistence type="inferred from homology"/>
<feature type="compositionally biased region" description="Gly residues" evidence="2">
    <location>
        <begin position="213"/>
        <end position="222"/>
    </location>
</feature>
<comment type="caution">
    <text evidence="3">The sequence shown here is derived from an EMBL/GenBank/DDBJ whole genome shotgun (WGS) entry which is preliminary data.</text>
</comment>
<dbReference type="InterPro" id="IPR036165">
    <property type="entry name" value="YefM-like_sf"/>
</dbReference>
<reference evidence="3 4" key="1">
    <citation type="submission" date="2019-01" db="EMBL/GenBank/DDBJ databases">
        <title>Draft genome sequence of Cellulomonas takizawaensis strain TKZ-21.</title>
        <authorList>
            <person name="Yamamura H."/>
            <person name="Hayashi T."/>
            <person name="Hamada M."/>
            <person name="Serisawa Y."/>
            <person name="Matsuyama K."/>
            <person name="Nakagawa Y."/>
            <person name="Otoguro M."/>
            <person name="Yanagida F."/>
            <person name="Hayakawa M."/>
        </authorList>
    </citation>
    <scope>NUCLEOTIDE SEQUENCE [LARGE SCALE GENOMIC DNA]</scope>
    <source>
        <strain evidence="3 4">NBRC12680</strain>
    </source>
</reference>
<dbReference type="RefSeq" id="WP_165446634.1">
    <property type="nucleotide sequence ID" value="NZ_BIMR01000038.1"/>
</dbReference>
<dbReference type="Proteomes" id="UP000289954">
    <property type="component" value="Unassembled WGS sequence"/>
</dbReference>
<keyword evidence="4" id="KW-1185">Reference proteome</keyword>
<dbReference type="Gene3D" id="3.40.1620.10">
    <property type="entry name" value="YefM-like domain"/>
    <property type="match status" value="1"/>
</dbReference>
<dbReference type="NCBIfam" id="TIGR01552">
    <property type="entry name" value="phd_fam"/>
    <property type="match status" value="1"/>
</dbReference>
<dbReference type="SUPFAM" id="SSF143120">
    <property type="entry name" value="YefM-like"/>
    <property type="match status" value="1"/>
</dbReference>
<dbReference type="AlphaFoldDB" id="A0A402DND7"/>
<accession>A0A402DND7</accession>
<gene>
    <name evidence="3" type="ORF">CBZ_06990</name>
</gene>
<protein>
    <submittedName>
        <fullName evidence="3">Uncharacterized protein</fullName>
    </submittedName>
</protein>
<evidence type="ECO:0000313" key="4">
    <source>
        <dbReference type="Proteomes" id="UP000289954"/>
    </source>
</evidence>
<name>A0A402DND7_9CELL</name>
<organism evidence="3 4">
    <name type="scientific">Cellulomonas biazotea</name>
    <dbReference type="NCBI Taxonomy" id="1709"/>
    <lineage>
        <taxon>Bacteria</taxon>
        <taxon>Bacillati</taxon>
        <taxon>Actinomycetota</taxon>
        <taxon>Actinomycetes</taxon>
        <taxon>Micrococcales</taxon>
        <taxon>Cellulomonadaceae</taxon>
        <taxon>Cellulomonas</taxon>
    </lineage>
</organism>
<dbReference type="EMBL" id="BIMR01000038">
    <property type="protein sequence ID" value="GCE75643.1"/>
    <property type="molecule type" value="Genomic_DNA"/>
</dbReference>
<comment type="similarity">
    <text evidence="1">Belongs to the phD/YefM antitoxin family.</text>
</comment>
<evidence type="ECO:0000256" key="2">
    <source>
        <dbReference type="SAM" id="MobiDB-lite"/>
    </source>
</evidence>
<feature type="region of interest" description="Disordered" evidence="2">
    <location>
        <begin position="203"/>
        <end position="222"/>
    </location>
</feature>
<evidence type="ECO:0000313" key="3">
    <source>
        <dbReference type="EMBL" id="GCE75643.1"/>
    </source>
</evidence>